<dbReference type="InterPro" id="IPR002478">
    <property type="entry name" value="PUA"/>
</dbReference>
<dbReference type="NCBIfam" id="TIGR01027">
    <property type="entry name" value="proB"/>
    <property type="match status" value="1"/>
</dbReference>
<evidence type="ECO:0000256" key="5">
    <source>
        <dbReference type="ARBA" id="ARBA00022741"/>
    </source>
</evidence>
<accession>A0A7S0HN47</accession>
<dbReference type="InterPro" id="IPR005715">
    <property type="entry name" value="Glu_5kinase/COase_Synthase"/>
</dbReference>
<feature type="domain" description="PUA" evidence="8">
    <location>
        <begin position="315"/>
        <end position="399"/>
    </location>
</feature>
<evidence type="ECO:0000256" key="3">
    <source>
        <dbReference type="ARBA" id="ARBA00022650"/>
    </source>
</evidence>
<dbReference type="PANTHER" id="PTHR43654:SF3">
    <property type="entry name" value="GLUTAMATE 5-KINASE"/>
    <property type="match status" value="1"/>
</dbReference>
<keyword evidence="6" id="KW-0418">Kinase</keyword>
<dbReference type="InterPro" id="IPR019797">
    <property type="entry name" value="Glutamate_5-kinase_CS"/>
</dbReference>
<dbReference type="EMBL" id="HBEP01024508">
    <property type="protein sequence ID" value="CAD8496362.1"/>
    <property type="molecule type" value="Transcribed_RNA"/>
</dbReference>
<dbReference type="Pfam" id="PF01472">
    <property type="entry name" value="PUA"/>
    <property type="match status" value="1"/>
</dbReference>
<name>A0A7S0HN47_9EUKA</name>
<organism evidence="9">
    <name type="scientific">Phaeocystis antarctica</name>
    <dbReference type="NCBI Taxonomy" id="33657"/>
    <lineage>
        <taxon>Eukaryota</taxon>
        <taxon>Haptista</taxon>
        <taxon>Haptophyta</taxon>
        <taxon>Prymnesiophyceae</taxon>
        <taxon>Phaeocystales</taxon>
        <taxon>Phaeocystaceae</taxon>
        <taxon>Phaeocystis</taxon>
    </lineage>
</organism>
<evidence type="ECO:0000313" key="9">
    <source>
        <dbReference type="EMBL" id="CAD8496362.1"/>
    </source>
</evidence>
<dbReference type="Gene3D" id="3.40.1160.10">
    <property type="entry name" value="Acetylglutamate kinase-like"/>
    <property type="match status" value="1"/>
</dbReference>
<dbReference type="InterPro" id="IPR036974">
    <property type="entry name" value="PUA_sf"/>
</dbReference>
<evidence type="ECO:0000256" key="1">
    <source>
        <dbReference type="ARBA" id="ARBA00022490"/>
    </source>
</evidence>
<dbReference type="HAMAP" id="MF_00456">
    <property type="entry name" value="ProB"/>
    <property type="match status" value="1"/>
</dbReference>
<evidence type="ECO:0000256" key="2">
    <source>
        <dbReference type="ARBA" id="ARBA00022605"/>
    </source>
</evidence>
<evidence type="ECO:0000256" key="7">
    <source>
        <dbReference type="ARBA" id="ARBA00022840"/>
    </source>
</evidence>
<keyword evidence="1" id="KW-0963">Cytoplasm</keyword>
<dbReference type="InterPro" id="IPR036393">
    <property type="entry name" value="AceGlu_kinase-like_sf"/>
</dbReference>
<evidence type="ECO:0000256" key="6">
    <source>
        <dbReference type="ARBA" id="ARBA00022777"/>
    </source>
</evidence>
<dbReference type="GO" id="GO:0005829">
    <property type="term" value="C:cytosol"/>
    <property type="evidence" value="ECO:0007669"/>
    <property type="project" value="TreeGrafter"/>
</dbReference>
<dbReference type="InterPro" id="IPR015947">
    <property type="entry name" value="PUA-like_sf"/>
</dbReference>
<dbReference type="CDD" id="cd21157">
    <property type="entry name" value="PUA_G5K"/>
    <property type="match status" value="1"/>
</dbReference>
<dbReference type="GO" id="GO:0003723">
    <property type="term" value="F:RNA binding"/>
    <property type="evidence" value="ECO:0007669"/>
    <property type="project" value="InterPro"/>
</dbReference>
<dbReference type="SUPFAM" id="SSF53633">
    <property type="entry name" value="Carbamate kinase-like"/>
    <property type="match status" value="1"/>
</dbReference>
<dbReference type="FunFam" id="3.40.1160.10:FF:000018">
    <property type="entry name" value="Glutamate 5-kinase"/>
    <property type="match status" value="1"/>
</dbReference>
<keyword evidence="7" id="KW-0067">ATP-binding</keyword>
<keyword evidence="3" id="KW-0641">Proline biosynthesis</keyword>
<keyword evidence="4" id="KW-0808">Transferase</keyword>
<keyword evidence="5" id="KW-0547">Nucleotide-binding</keyword>
<reference evidence="9" key="1">
    <citation type="submission" date="2021-01" db="EMBL/GenBank/DDBJ databases">
        <authorList>
            <person name="Corre E."/>
            <person name="Pelletier E."/>
            <person name="Niang G."/>
            <person name="Scheremetjew M."/>
            <person name="Finn R."/>
            <person name="Kale V."/>
            <person name="Holt S."/>
            <person name="Cochrane G."/>
            <person name="Meng A."/>
            <person name="Brown T."/>
            <person name="Cohen L."/>
        </authorList>
    </citation>
    <scope>NUCLEOTIDE SEQUENCE</scope>
    <source>
        <strain evidence="9">CCMP1374</strain>
    </source>
</reference>
<evidence type="ECO:0000259" key="8">
    <source>
        <dbReference type="SMART" id="SM00359"/>
    </source>
</evidence>
<dbReference type="PANTHER" id="PTHR43654">
    <property type="entry name" value="GLUTAMATE 5-KINASE"/>
    <property type="match status" value="1"/>
</dbReference>
<dbReference type="CDD" id="cd04242">
    <property type="entry name" value="AAK_G5K_ProB"/>
    <property type="match status" value="1"/>
</dbReference>
<evidence type="ECO:0000256" key="4">
    <source>
        <dbReference type="ARBA" id="ARBA00022679"/>
    </source>
</evidence>
<dbReference type="PROSITE" id="PS50890">
    <property type="entry name" value="PUA"/>
    <property type="match status" value="1"/>
</dbReference>
<protein>
    <recommendedName>
        <fullName evidence="8">PUA domain-containing protein</fullName>
    </recommendedName>
</protein>
<dbReference type="GO" id="GO:0004349">
    <property type="term" value="F:glutamate 5-kinase activity"/>
    <property type="evidence" value="ECO:0007669"/>
    <property type="project" value="InterPro"/>
</dbReference>
<dbReference type="SMART" id="SM00359">
    <property type="entry name" value="PUA"/>
    <property type="match status" value="1"/>
</dbReference>
<dbReference type="GO" id="GO:0008652">
    <property type="term" value="P:amino acid biosynthetic process"/>
    <property type="evidence" value="ECO:0007669"/>
    <property type="project" value="UniProtKB-KW"/>
</dbReference>
<dbReference type="AlphaFoldDB" id="A0A7S0HN47"/>
<dbReference type="GO" id="GO:0005524">
    <property type="term" value="F:ATP binding"/>
    <property type="evidence" value="ECO:0007669"/>
    <property type="project" value="UniProtKB-KW"/>
</dbReference>
<dbReference type="PROSITE" id="PS00902">
    <property type="entry name" value="GLUTAMATE_5_KINASE"/>
    <property type="match status" value="1"/>
</dbReference>
<sequence length="431" mass="45335">MKNVDSMGKHLSDHVGELGLGDILAENGSDSASTPHLPTVVVKVGTSSILRPDTGHLALSTISTIVEILCKMRKDGHRVVLVSSGAVGVGCQRLGINKRPSGVAELQALAAVGQPHLMRYYDVLFHALHQPIAQVLLTAETLGTHAGYQNSQATFEELFKMGVIPVVNENDTVAVKELNFGDNDTLSALVATLVNADHLFLATDVDALYTSNPFAAPKEGVPPPTPMHIVSDVNEVMHVAEGSDSQWGTGGMGTKLVAAQLAAAAGISTTIVHAQKPHLIADVLAGARDVCTTFLPLAKAVRDAKRWVIALPPRGELHLDAGASKAVRRGATVFAAGLKPDGVVGDFSENEAVRLMDETGMEFGRGVIKYSAEQARKLCGCSSDQVAELLDYNGPEKLTSELVSRANLAVTAPLASRERPEVVAAFGGSLV</sequence>
<dbReference type="PRINTS" id="PR00474">
    <property type="entry name" value="GLU5KINASE"/>
</dbReference>
<keyword evidence="2" id="KW-0028">Amino-acid biosynthesis</keyword>
<dbReference type="InterPro" id="IPR001048">
    <property type="entry name" value="Asp/Glu/Uridylate_kinase"/>
</dbReference>
<proteinExistence type="inferred from homology"/>
<dbReference type="InterPro" id="IPR011529">
    <property type="entry name" value="Glu_5kinase"/>
</dbReference>
<gene>
    <name evidence="9" type="ORF">PANT1444_LOCUS13896</name>
</gene>
<dbReference type="InterPro" id="IPR041739">
    <property type="entry name" value="G5K_ProB"/>
</dbReference>
<dbReference type="PIRSF" id="PIRSF000729">
    <property type="entry name" value="GK"/>
    <property type="match status" value="1"/>
</dbReference>
<dbReference type="InterPro" id="IPR001057">
    <property type="entry name" value="Glu/AcGlu_kinase"/>
</dbReference>
<dbReference type="SUPFAM" id="SSF88697">
    <property type="entry name" value="PUA domain-like"/>
    <property type="match status" value="1"/>
</dbReference>
<dbReference type="Gene3D" id="2.30.130.10">
    <property type="entry name" value="PUA domain"/>
    <property type="match status" value="1"/>
</dbReference>
<dbReference type="Pfam" id="PF00696">
    <property type="entry name" value="AA_kinase"/>
    <property type="match status" value="1"/>
</dbReference>